<keyword evidence="7" id="KW-1185">Reference proteome</keyword>
<dbReference type="GO" id="GO:0017000">
    <property type="term" value="P:antibiotic biosynthetic process"/>
    <property type="evidence" value="ECO:0007669"/>
    <property type="project" value="InterPro"/>
</dbReference>
<dbReference type="InterPro" id="IPR023343">
    <property type="entry name" value="Penicillin_amidase_dom1"/>
</dbReference>
<dbReference type="InterPro" id="IPR014395">
    <property type="entry name" value="Pen/GL7ACA/AHL_acylase"/>
</dbReference>
<dbReference type="PANTHER" id="PTHR34218:SF3">
    <property type="entry name" value="ACYL-HOMOSERINE LACTONE ACYLASE PVDQ"/>
    <property type="match status" value="1"/>
</dbReference>
<dbReference type="Gene3D" id="1.10.439.10">
    <property type="entry name" value="Penicillin Amidohydrolase, domain 1"/>
    <property type="match status" value="1"/>
</dbReference>
<dbReference type="PIRSF" id="PIRSF001227">
    <property type="entry name" value="Pen_acylase"/>
    <property type="match status" value="1"/>
</dbReference>
<evidence type="ECO:0000313" key="6">
    <source>
        <dbReference type="EMBL" id="EDX78436.1"/>
    </source>
</evidence>
<dbReference type="GO" id="GO:0016811">
    <property type="term" value="F:hydrolase activity, acting on carbon-nitrogen (but not peptide) bonds, in linear amides"/>
    <property type="evidence" value="ECO:0007669"/>
    <property type="project" value="InterPro"/>
</dbReference>
<keyword evidence="4" id="KW-0865">Zymogen</keyword>
<dbReference type="SUPFAM" id="SSF56235">
    <property type="entry name" value="N-terminal nucleophile aminohydrolases (Ntn hydrolases)"/>
    <property type="match status" value="1"/>
</dbReference>
<dbReference type="InterPro" id="IPR029055">
    <property type="entry name" value="Ntn_hydrolases_N"/>
</dbReference>
<comment type="similarity">
    <text evidence="1">Belongs to the peptidase S45 family.</text>
</comment>
<feature type="active site" description="Nucleophile" evidence="5">
    <location>
        <position position="172"/>
    </location>
</feature>
<name>B4VHJ5_9CYAN</name>
<dbReference type="Gene3D" id="3.60.20.10">
    <property type="entry name" value="Glutamine Phosphoribosylpyrophosphate, subunit 1, domain 1"/>
    <property type="match status" value="1"/>
</dbReference>
<dbReference type="Proteomes" id="UP000003835">
    <property type="component" value="Unassembled WGS sequence"/>
</dbReference>
<dbReference type="Gene3D" id="1.10.1400.10">
    <property type="match status" value="1"/>
</dbReference>
<gene>
    <name evidence="6" type="ORF">MC7420_7089</name>
</gene>
<sequence length="681" mass="76078">MLTVIFTVAWGIHRPVTGDDQTEILWDTWGVPHIYGNNTENLFQAFGWAQAASHGNLILRLYGQARGKAAEYWGQDYLDSDKYVRTMGIPARAREWYEAQDLTMRRYLDSFAAGINRYASEHDDQIDDKVKVVLPVDGVDVLAHLQRVTHFNFVVNPQRLESLKSGDSKAGSNGWAIAPSHSASGNAMLLANPHLPWSDFYLWYEAQLTAPGIDAYGAALVGMPMLSIAFNDQLGWTATVNTHRGWTAYELTLADGGYEFDGQVRPFETETKTLKVKQDNGTLEEQEFVIRRSIHGCVVSSQEGNAIALRVVGLDQPQLMAQLWDMMRSRNRQDFETAVARLQLPMFTILYADRDGHILHIFNGQVPVRSQGDWQYWQGVVPGDTSETLWTRYHPYPDLPRILDPETGWLQNANDPPWTTTFPQAINPDDYPPYMAPQSMNFRAQRSAKMLMGENSISFEEMIARKFSSRLELADRILDDLIAATRQSGDELANEAANVLANWDRQANADSRGTVLFATWVQLMPNTNQFATGWNPQSPLTTPDSLADPVAAVEVLAEAAARVKAGYGRLDVPWGERARLKYGDVDLPGSGASGQLGSFQVIDFAPMDETTFKSVAGDSYIAAIEFSDPIKARVLTVYGNATQPGSGHIGDQLPLYAQKELRSVWRTRQDIEANLESRTVF</sequence>
<evidence type="ECO:0000313" key="7">
    <source>
        <dbReference type="Proteomes" id="UP000003835"/>
    </source>
</evidence>
<dbReference type="MEROPS" id="S45.002"/>
<dbReference type="EMBL" id="DS989841">
    <property type="protein sequence ID" value="EDX78436.1"/>
    <property type="molecule type" value="Genomic_DNA"/>
</dbReference>
<evidence type="ECO:0000256" key="2">
    <source>
        <dbReference type="ARBA" id="ARBA00022729"/>
    </source>
</evidence>
<dbReference type="Pfam" id="PF01804">
    <property type="entry name" value="Penicil_amidase"/>
    <property type="match status" value="1"/>
</dbReference>
<dbReference type="eggNOG" id="COG2366">
    <property type="taxonomic scope" value="Bacteria"/>
</dbReference>
<protein>
    <submittedName>
        <fullName evidence="6">Penicillin amidase superfamily</fullName>
    </submittedName>
</protein>
<organism evidence="6 7">
    <name type="scientific">Coleofasciculus chthonoplastes PCC 7420</name>
    <dbReference type="NCBI Taxonomy" id="118168"/>
    <lineage>
        <taxon>Bacteria</taxon>
        <taxon>Bacillati</taxon>
        <taxon>Cyanobacteriota</taxon>
        <taxon>Cyanophyceae</taxon>
        <taxon>Coleofasciculales</taxon>
        <taxon>Coleofasciculaceae</taxon>
        <taxon>Coleofasciculus</taxon>
    </lineage>
</organism>
<keyword evidence="3" id="KW-0378">Hydrolase</keyword>
<dbReference type="STRING" id="118168.MC7420_7089"/>
<dbReference type="CDD" id="cd01936">
    <property type="entry name" value="Ntn_CA"/>
    <property type="match status" value="1"/>
</dbReference>
<dbReference type="InterPro" id="IPR043146">
    <property type="entry name" value="Penicillin_amidase_N_B-knob"/>
</dbReference>
<evidence type="ECO:0000256" key="5">
    <source>
        <dbReference type="PIRSR" id="PIRSR001227-1"/>
    </source>
</evidence>
<dbReference type="InterPro" id="IPR043147">
    <property type="entry name" value="Penicillin_amidase_A-knob"/>
</dbReference>
<dbReference type="Gene3D" id="2.30.120.10">
    <property type="match status" value="1"/>
</dbReference>
<accession>B4VHJ5</accession>
<evidence type="ECO:0000256" key="1">
    <source>
        <dbReference type="ARBA" id="ARBA00006586"/>
    </source>
</evidence>
<dbReference type="HOGENOM" id="CLU_021155_0_0_3"/>
<evidence type="ECO:0000256" key="3">
    <source>
        <dbReference type="ARBA" id="ARBA00022801"/>
    </source>
</evidence>
<proteinExistence type="inferred from homology"/>
<dbReference type="InterPro" id="IPR002692">
    <property type="entry name" value="S45"/>
</dbReference>
<evidence type="ECO:0000256" key="4">
    <source>
        <dbReference type="ARBA" id="ARBA00023145"/>
    </source>
</evidence>
<keyword evidence="2" id="KW-0732">Signal</keyword>
<dbReference type="PANTHER" id="PTHR34218">
    <property type="entry name" value="PEPTIDASE S45 PENICILLIN AMIDASE"/>
    <property type="match status" value="1"/>
</dbReference>
<reference evidence="6 7" key="1">
    <citation type="submission" date="2008-07" db="EMBL/GenBank/DDBJ databases">
        <authorList>
            <person name="Tandeau de Marsac N."/>
            <person name="Ferriera S."/>
            <person name="Johnson J."/>
            <person name="Kravitz S."/>
            <person name="Beeson K."/>
            <person name="Sutton G."/>
            <person name="Rogers Y.-H."/>
            <person name="Friedman R."/>
            <person name="Frazier M."/>
            <person name="Venter J.C."/>
        </authorList>
    </citation>
    <scope>NUCLEOTIDE SEQUENCE [LARGE SCALE GENOMIC DNA]</scope>
    <source>
        <strain evidence="6 7">PCC 7420</strain>
    </source>
</reference>
<dbReference type="AlphaFoldDB" id="B4VHJ5"/>